<name>A0A1Y2MIV5_PSEAH</name>
<dbReference type="AlphaFoldDB" id="A0A1Y2MIV5"/>
<reference evidence="1 2" key="1">
    <citation type="submission" date="2016-09" db="EMBL/GenBank/DDBJ databases">
        <title>Pseudonocardia autotrophica DSM535, a candidate organism with high potential of specific P450 cytochromes.</title>
        <authorList>
            <person name="Grumaz C."/>
            <person name="Vainshtein Y."/>
            <person name="Kirstahler P."/>
            <person name="Sohn K."/>
        </authorList>
    </citation>
    <scope>NUCLEOTIDE SEQUENCE [LARGE SCALE GENOMIC DNA]</scope>
    <source>
        <strain evidence="1 2">DSM 535</strain>
    </source>
</reference>
<evidence type="ECO:0000313" key="2">
    <source>
        <dbReference type="Proteomes" id="UP000194360"/>
    </source>
</evidence>
<dbReference type="EMBL" id="MIGB01000058">
    <property type="protein sequence ID" value="OSY35092.1"/>
    <property type="molecule type" value="Genomic_DNA"/>
</dbReference>
<evidence type="ECO:0000313" key="1">
    <source>
        <dbReference type="EMBL" id="OSY35092.1"/>
    </source>
</evidence>
<dbReference type="STRING" id="2074.BG845_06325"/>
<keyword evidence="2" id="KW-1185">Reference proteome</keyword>
<comment type="caution">
    <text evidence="1">The sequence shown here is derived from an EMBL/GenBank/DDBJ whole genome shotgun (WGS) entry which is preliminary data.</text>
</comment>
<organism evidence="1 2">
    <name type="scientific">Pseudonocardia autotrophica</name>
    <name type="common">Amycolata autotrophica</name>
    <name type="synonym">Nocardia autotrophica</name>
    <dbReference type="NCBI Taxonomy" id="2074"/>
    <lineage>
        <taxon>Bacteria</taxon>
        <taxon>Bacillati</taxon>
        <taxon>Actinomycetota</taxon>
        <taxon>Actinomycetes</taxon>
        <taxon>Pseudonocardiales</taxon>
        <taxon>Pseudonocardiaceae</taxon>
        <taxon>Pseudonocardia</taxon>
    </lineage>
</organism>
<sequence length="105" mass="11310">MVSVSISRYERLARIVIDTVRLRAQESRPSRCDWCGTTEELLLWEVAPSGGIVHVCTGCGDMCGCTPVPPCPYAPVGCGAAPGQYCEPGCPQADLDGVPNPSRWW</sequence>
<accession>A0A1Y2MIV5</accession>
<gene>
    <name evidence="1" type="ORF">BG845_06325</name>
</gene>
<dbReference type="Proteomes" id="UP000194360">
    <property type="component" value="Unassembled WGS sequence"/>
</dbReference>
<proteinExistence type="predicted"/>
<protein>
    <submittedName>
        <fullName evidence="1">Uncharacterized protein</fullName>
    </submittedName>
</protein>